<evidence type="ECO:0000313" key="9">
    <source>
        <dbReference type="Proteomes" id="UP000236161"/>
    </source>
</evidence>
<keyword evidence="5 8" id="KW-0808">Transferase</keyword>
<dbReference type="Proteomes" id="UP000236161">
    <property type="component" value="Unassembled WGS sequence"/>
</dbReference>
<evidence type="ECO:0000256" key="1">
    <source>
        <dbReference type="ARBA" id="ARBA00005409"/>
    </source>
</evidence>
<feature type="region of interest" description="Disordered" evidence="7">
    <location>
        <begin position="1"/>
        <end position="24"/>
    </location>
</feature>
<feature type="region of interest" description="Disordered" evidence="7">
    <location>
        <begin position="49"/>
        <end position="79"/>
    </location>
</feature>
<feature type="region of interest" description="Disordered" evidence="7">
    <location>
        <begin position="883"/>
        <end position="913"/>
    </location>
</feature>
<dbReference type="PANTHER" id="PTHR10788">
    <property type="entry name" value="TREHALOSE-6-PHOSPHATE SYNTHASE"/>
    <property type="match status" value="1"/>
</dbReference>
<dbReference type="SUPFAM" id="SSF53756">
    <property type="entry name" value="UDP-Glycosyltransferase/glycogen phosphorylase"/>
    <property type="match status" value="1"/>
</dbReference>
<dbReference type="Pfam" id="PF00982">
    <property type="entry name" value="Glyco_transf_20"/>
    <property type="match status" value="1"/>
</dbReference>
<dbReference type="CDD" id="cd03788">
    <property type="entry name" value="GT20_TPS"/>
    <property type="match status" value="1"/>
</dbReference>
<comment type="similarity">
    <text evidence="2">In the C-terminal section; belongs to the trehalose phosphatase family.</text>
</comment>
<dbReference type="InterPro" id="IPR036412">
    <property type="entry name" value="HAD-like_sf"/>
</dbReference>
<dbReference type="InterPro" id="IPR001830">
    <property type="entry name" value="Glyco_trans_20"/>
</dbReference>
<dbReference type="OrthoDB" id="755951at2759"/>
<dbReference type="FunFam" id="3.40.50.1000:FF:000100">
    <property type="entry name" value="Alpha,alpha-trehalose-phosphate synthase"/>
    <property type="match status" value="1"/>
</dbReference>
<dbReference type="Gene3D" id="3.40.50.2000">
    <property type="entry name" value="Glycogen Phosphorylase B"/>
    <property type="match status" value="2"/>
</dbReference>
<dbReference type="FunFam" id="3.40.50.2000:FF:000046">
    <property type="entry name" value="alpha,alpha-trehalose-phosphate synthase [UDP-forming] 1"/>
    <property type="match status" value="1"/>
</dbReference>
<dbReference type="STRING" id="1088818.A0A2I0AGC8"/>
<keyword evidence="4 8" id="KW-0328">Glycosyltransferase</keyword>
<name>A0A2I0AGC8_9ASPA</name>
<dbReference type="GO" id="GO:0005992">
    <property type="term" value="P:trehalose biosynthetic process"/>
    <property type="evidence" value="ECO:0007669"/>
    <property type="project" value="InterPro"/>
</dbReference>
<evidence type="ECO:0000256" key="3">
    <source>
        <dbReference type="ARBA" id="ARBA00012538"/>
    </source>
</evidence>
<comment type="similarity">
    <text evidence="1">In the N-terminal section; belongs to the glycosyltransferase 20 family.</text>
</comment>
<evidence type="ECO:0000256" key="6">
    <source>
        <dbReference type="ARBA" id="ARBA00048039"/>
    </source>
</evidence>
<dbReference type="PANTHER" id="PTHR10788:SF106">
    <property type="entry name" value="BCDNA.GH08860"/>
    <property type="match status" value="1"/>
</dbReference>
<keyword evidence="8" id="KW-0378">Hydrolase</keyword>
<dbReference type="InterPro" id="IPR012766">
    <property type="entry name" value="Trehalose_OtsA"/>
</dbReference>
<evidence type="ECO:0000256" key="7">
    <source>
        <dbReference type="SAM" id="MobiDB-lite"/>
    </source>
</evidence>
<proteinExistence type="inferred from homology"/>
<sequence>MKLASGGLRTDHMPGNKYNSRSQSRVDRLLRVRELRKFSRGFNIYESDAAGSSGGNSSSDCCRDPDYLPEAEDGDEHDDEIMEPSTVVRRMLADGCYSSEGKPMKQRLLVVANRLPVSAFRRGEDSWSLEISAGGLVSALLGVKEVDAKWIGWAGVNVPDEVGQRALTKALAEKRCIPVFLDEEIVHQYYNGYCNNILWPLFHYLGLPQEDRLATTRSFQSQFDAYKRANQMFADVVNQHYEDGDVVWCHDYHLMFLPKCLKEYNSKMKVGWFLHTPFPSSEIHRTLPSRSELLRSVLAADLVGFHTYDYARHFVSACTRILGLEGTPEGVEDQGKLTRVAAFPIGIDSDRFKRALELPAVKDHINELTQRFAGRKEKMLSFSCLLLVMLGVDRLDMIKGIPQKILAFEKFLEENPVWRDKVVLLQIAVPTRTDVHEYQKLTSQVHEIVGRINGRFGTLTAVPIIHLDRSLDFQALCALYAVTDVALVTSLRDGMNLVSYEFVACQGAKRGVLILSEFAGAAQSLGAGALLVNPWNITEVANSIAYALNMPADEREKRHRHNYAHVTTHTAQDWAETFVSFESHPPTPFLLLADFFSDKASLLATGFNLPFFSGSELNDTVVEAQLRTRQVPPLLPSILAVDRYLQSKNRLLILGFSSTLTEPVESSGRRGGDQIKEMELKLHPDLKVPLTTLCSDPKTTVVVLSGSDRSVLDDNFGEYNMWLAAENGMFLRLTGGDWMTTMPEHLNMDWVDSVKKELLGLILNIARPHLYGITNTQVDIEFGRLQARDMLQHLWTGPISNAAVDVVQGSRSVEVRSVGVTKGAAIDRILGEIVHSKNMVTPIDYVLCIGHFLGKDEDIYTFFEPELPSEPVNSSRTKTAEVIKASSERKQTVKPANNKNTMRGSQGRNPKAPIASERKISSSLSNHINNSNQWRSSQEVMSWHEGSSVLDLKGDNYFSCAVGRKRSSARYLLNSSEDVVLFLRELAVACTHHSSHPDLLW</sequence>
<dbReference type="Pfam" id="PF02358">
    <property type="entry name" value="Trehalose_PPase"/>
    <property type="match status" value="1"/>
</dbReference>
<dbReference type="GO" id="GO:0005829">
    <property type="term" value="C:cytosol"/>
    <property type="evidence" value="ECO:0007669"/>
    <property type="project" value="TreeGrafter"/>
</dbReference>
<dbReference type="SUPFAM" id="SSF56784">
    <property type="entry name" value="HAD-like"/>
    <property type="match status" value="1"/>
</dbReference>
<organism evidence="8 9">
    <name type="scientific">Apostasia shenzhenica</name>
    <dbReference type="NCBI Taxonomy" id="1088818"/>
    <lineage>
        <taxon>Eukaryota</taxon>
        <taxon>Viridiplantae</taxon>
        <taxon>Streptophyta</taxon>
        <taxon>Embryophyta</taxon>
        <taxon>Tracheophyta</taxon>
        <taxon>Spermatophyta</taxon>
        <taxon>Magnoliopsida</taxon>
        <taxon>Liliopsida</taxon>
        <taxon>Asparagales</taxon>
        <taxon>Orchidaceae</taxon>
        <taxon>Apostasioideae</taxon>
        <taxon>Apostasia</taxon>
    </lineage>
</organism>
<evidence type="ECO:0000256" key="2">
    <source>
        <dbReference type="ARBA" id="ARBA00006330"/>
    </source>
</evidence>
<dbReference type="AlphaFoldDB" id="A0A2I0AGC8"/>
<dbReference type="GO" id="GO:0003825">
    <property type="term" value="F:alpha,alpha-trehalose-phosphate synthase (UDP-forming) activity"/>
    <property type="evidence" value="ECO:0007669"/>
    <property type="project" value="UniProtKB-EC"/>
</dbReference>
<keyword evidence="9" id="KW-1185">Reference proteome</keyword>
<dbReference type="NCBIfam" id="TIGR02400">
    <property type="entry name" value="trehalose_OtsA"/>
    <property type="match status" value="1"/>
</dbReference>
<feature type="compositionally biased region" description="Low complexity" evidence="7">
    <location>
        <begin position="49"/>
        <end position="60"/>
    </location>
</feature>
<dbReference type="GO" id="GO:0004805">
    <property type="term" value="F:trehalose-phosphatase activity"/>
    <property type="evidence" value="ECO:0007669"/>
    <property type="project" value="TreeGrafter"/>
</dbReference>
<evidence type="ECO:0000256" key="5">
    <source>
        <dbReference type="ARBA" id="ARBA00022679"/>
    </source>
</evidence>
<comment type="catalytic activity">
    <reaction evidence="6">
        <text>D-glucose 6-phosphate + UDP-alpha-D-glucose = alpha,alpha-trehalose 6-phosphate + UDP + H(+)</text>
        <dbReference type="Rhea" id="RHEA:18889"/>
        <dbReference type="ChEBI" id="CHEBI:15378"/>
        <dbReference type="ChEBI" id="CHEBI:58223"/>
        <dbReference type="ChEBI" id="CHEBI:58429"/>
        <dbReference type="ChEBI" id="CHEBI:58885"/>
        <dbReference type="ChEBI" id="CHEBI:61548"/>
        <dbReference type="EC" id="2.4.1.15"/>
    </reaction>
</comment>
<dbReference type="EMBL" id="KZ451982">
    <property type="protein sequence ID" value="PKA54602.1"/>
    <property type="molecule type" value="Genomic_DNA"/>
</dbReference>
<evidence type="ECO:0000313" key="8">
    <source>
        <dbReference type="EMBL" id="PKA54602.1"/>
    </source>
</evidence>
<protein>
    <recommendedName>
        <fullName evidence="3">alpha,alpha-trehalose-phosphate synthase (UDP-forming)</fullName>
        <ecNumber evidence="3">2.4.1.15</ecNumber>
    </recommendedName>
</protein>
<reference evidence="8 9" key="1">
    <citation type="journal article" date="2017" name="Nature">
        <title>The Apostasia genome and the evolution of orchids.</title>
        <authorList>
            <person name="Zhang G.Q."/>
            <person name="Liu K.W."/>
            <person name="Li Z."/>
            <person name="Lohaus R."/>
            <person name="Hsiao Y.Y."/>
            <person name="Niu S.C."/>
            <person name="Wang J.Y."/>
            <person name="Lin Y.C."/>
            <person name="Xu Q."/>
            <person name="Chen L.J."/>
            <person name="Yoshida K."/>
            <person name="Fujiwara S."/>
            <person name="Wang Z.W."/>
            <person name="Zhang Y.Q."/>
            <person name="Mitsuda N."/>
            <person name="Wang M."/>
            <person name="Liu G.H."/>
            <person name="Pecoraro L."/>
            <person name="Huang H.X."/>
            <person name="Xiao X.J."/>
            <person name="Lin M."/>
            <person name="Wu X.Y."/>
            <person name="Wu W.L."/>
            <person name="Chen Y.Y."/>
            <person name="Chang S.B."/>
            <person name="Sakamoto S."/>
            <person name="Ohme-Takagi M."/>
            <person name="Yagi M."/>
            <person name="Zeng S.J."/>
            <person name="Shen C.Y."/>
            <person name="Yeh C.M."/>
            <person name="Luo Y.B."/>
            <person name="Tsai W.C."/>
            <person name="Van de Peer Y."/>
            <person name="Liu Z.J."/>
        </authorList>
    </citation>
    <scope>NUCLEOTIDE SEQUENCE [LARGE SCALE GENOMIC DNA]</scope>
    <source>
        <strain evidence="9">cv. Shenzhen</strain>
        <tissue evidence="8">Stem</tissue>
    </source>
</reference>
<evidence type="ECO:0000256" key="4">
    <source>
        <dbReference type="ARBA" id="ARBA00022676"/>
    </source>
</evidence>
<gene>
    <name evidence="8" type="primary">TPS1</name>
    <name evidence="8" type="ORF">AXF42_Ash000437</name>
</gene>
<dbReference type="EC" id="2.4.1.15" evidence="3"/>
<accession>A0A2I0AGC8</accession>
<dbReference type="FunFam" id="3.40.50.2000:FF:000039">
    <property type="entry name" value="alpha,alpha-trehalose-phosphate synthase [UDP-forming] 1-like"/>
    <property type="match status" value="1"/>
</dbReference>
<dbReference type="InterPro" id="IPR003337">
    <property type="entry name" value="Trehalose_PPase"/>
</dbReference>
<feature type="compositionally biased region" description="Polar residues" evidence="7">
    <location>
        <begin position="894"/>
        <end position="908"/>
    </location>
</feature>
<feature type="compositionally biased region" description="Acidic residues" evidence="7">
    <location>
        <begin position="67"/>
        <end position="79"/>
    </location>
</feature>